<name>A0A0C9TJE4_PAXIN</name>
<dbReference type="PANTHER" id="PTHR46579">
    <property type="entry name" value="F5/8 TYPE C DOMAIN-CONTAINING PROTEIN-RELATED"/>
    <property type="match status" value="1"/>
</dbReference>
<evidence type="ECO:0000313" key="2">
    <source>
        <dbReference type="Proteomes" id="UP000053647"/>
    </source>
</evidence>
<proteinExistence type="predicted"/>
<organism evidence="1 2">
    <name type="scientific">Paxillus involutus ATCC 200175</name>
    <dbReference type="NCBI Taxonomy" id="664439"/>
    <lineage>
        <taxon>Eukaryota</taxon>
        <taxon>Fungi</taxon>
        <taxon>Dikarya</taxon>
        <taxon>Basidiomycota</taxon>
        <taxon>Agaricomycotina</taxon>
        <taxon>Agaricomycetes</taxon>
        <taxon>Agaricomycetidae</taxon>
        <taxon>Boletales</taxon>
        <taxon>Paxilineae</taxon>
        <taxon>Paxillaceae</taxon>
        <taxon>Paxillus</taxon>
    </lineage>
</organism>
<dbReference type="HOGENOM" id="CLU_007337_4_1_1"/>
<accession>A0A0C9TJE4</accession>
<protein>
    <submittedName>
        <fullName evidence="1">Unplaced genomic scaffold PAXINscaffold_13, whole genome shotgun sequence</fullName>
    </submittedName>
</protein>
<keyword evidence="2" id="KW-1185">Reference proteome</keyword>
<reference evidence="2" key="2">
    <citation type="submission" date="2015-01" db="EMBL/GenBank/DDBJ databases">
        <title>Evolutionary Origins and Diversification of the Mycorrhizal Mutualists.</title>
        <authorList>
            <consortium name="DOE Joint Genome Institute"/>
            <consortium name="Mycorrhizal Genomics Consortium"/>
            <person name="Kohler A."/>
            <person name="Kuo A."/>
            <person name="Nagy L.G."/>
            <person name="Floudas D."/>
            <person name="Copeland A."/>
            <person name="Barry K.W."/>
            <person name="Cichocki N."/>
            <person name="Veneault-Fourrey C."/>
            <person name="LaButti K."/>
            <person name="Lindquist E.A."/>
            <person name="Lipzen A."/>
            <person name="Lundell T."/>
            <person name="Morin E."/>
            <person name="Murat C."/>
            <person name="Riley R."/>
            <person name="Ohm R."/>
            <person name="Sun H."/>
            <person name="Tunlid A."/>
            <person name="Henrissat B."/>
            <person name="Grigoriev I.V."/>
            <person name="Hibbett D.S."/>
            <person name="Martin F."/>
        </authorList>
    </citation>
    <scope>NUCLEOTIDE SEQUENCE [LARGE SCALE GENOMIC DNA]</scope>
    <source>
        <strain evidence="2">ATCC 200175</strain>
    </source>
</reference>
<sequence>MYPGFHHLAATQREGLSICDAQRDAKFISNPFLALGTTDSPGLAYLDGLVGHQGKQGCWLYCGVTGRHKAKQKTYYAAHKKPERYDVEGCNHPDIDVWNLPNFTQEEYWRNLIFLLLSPNETQYKKCRLKTGISKPSILFLGFPPDHTFGVPHCFGSDTMHLISLNIPDLLIPLWRGTFECDPNDDLATWPWAILVGDTWDYFGKLVAATTSYLPGCFDRPPRNPAEKINSGYKAWEFTLLMYGLGPMLLYGILPPPYWKHFFKLVRAVQIISQYTITHKDLREAAQLFIEFIEEFEDLYYQRKPERLHFTRQSVHTLGHYAREVATKGPLICSSQWTMERTIGNLVSEIRQPSNPYKNLAKRALRCA</sequence>
<dbReference type="EMBL" id="KN819335">
    <property type="protein sequence ID" value="KIJ15715.1"/>
    <property type="molecule type" value="Genomic_DNA"/>
</dbReference>
<dbReference type="OrthoDB" id="2669721at2759"/>
<evidence type="ECO:0000313" key="1">
    <source>
        <dbReference type="EMBL" id="KIJ15715.1"/>
    </source>
</evidence>
<dbReference type="PANTHER" id="PTHR46579:SF1">
    <property type="entry name" value="F5_8 TYPE C DOMAIN-CONTAINING PROTEIN"/>
    <property type="match status" value="1"/>
</dbReference>
<reference evidence="1 2" key="1">
    <citation type="submission" date="2014-06" db="EMBL/GenBank/DDBJ databases">
        <authorList>
            <consortium name="DOE Joint Genome Institute"/>
            <person name="Kuo A."/>
            <person name="Kohler A."/>
            <person name="Nagy L.G."/>
            <person name="Floudas D."/>
            <person name="Copeland A."/>
            <person name="Barry K.W."/>
            <person name="Cichocki N."/>
            <person name="Veneault-Fourrey C."/>
            <person name="LaButti K."/>
            <person name="Lindquist E.A."/>
            <person name="Lipzen A."/>
            <person name="Lundell T."/>
            <person name="Morin E."/>
            <person name="Murat C."/>
            <person name="Sun H."/>
            <person name="Tunlid A."/>
            <person name="Henrissat B."/>
            <person name="Grigoriev I.V."/>
            <person name="Hibbett D.S."/>
            <person name="Martin F."/>
            <person name="Nordberg H.P."/>
            <person name="Cantor M.N."/>
            <person name="Hua S.X."/>
        </authorList>
    </citation>
    <scope>NUCLEOTIDE SEQUENCE [LARGE SCALE GENOMIC DNA]</scope>
    <source>
        <strain evidence="1 2">ATCC 200175</strain>
    </source>
</reference>
<dbReference type="Proteomes" id="UP000053647">
    <property type="component" value="Unassembled WGS sequence"/>
</dbReference>
<dbReference type="AlphaFoldDB" id="A0A0C9TJE4"/>
<gene>
    <name evidence="1" type="ORF">PAXINDRAFT_11307</name>
</gene>